<dbReference type="PROSITE" id="PS50082">
    <property type="entry name" value="WD_REPEATS_2"/>
    <property type="match status" value="1"/>
</dbReference>
<dbReference type="EMBL" id="DF967975">
    <property type="protein sequence ID" value="GAP19685.1"/>
    <property type="molecule type" value="Genomic_DNA"/>
</dbReference>
<dbReference type="Proteomes" id="UP000050501">
    <property type="component" value="Unassembled WGS sequence"/>
</dbReference>
<dbReference type="PROSITE" id="PS51257">
    <property type="entry name" value="PROKAR_LIPOPROTEIN"/>
    <property type="match status" value="1"/>
</dbReference>
<dbReference type="OrthoDB" id="162273at2"/>
<dbReference type="STRING" id="229921.ADN01_04755"/>
<gene>
    <name evidence="3" type="ORF">ADN01_04755</name>
    <name evidence="2" type="ORF">LSAC_03596</name>
</gene>
<dbReference type="PROSITE" id="PS50294">
    <property type="entry name" value="WD_REPEATS_REGION"/>
    <property type="match status" value="1"/>
</dbReference>
<feature type="repeat" description="WD" evidence="1">
    <location>
        <begin position="473"/>
        <end position="514"/>
    </location>
</feature>
<dbReference type="RefSeq" id="WP_062419940.1">
    <property type="nucleotide sequence ID" value="NZ_BBXZ01000188.1"/>
</dbReference>
<evidence type="ECO:0000313" key="2">
    <source>
        <dbReference type="EMBL" id="GAP19685.1"/>
    </source>
</evidence>
<dbReference type="SUPFAM" id="SSF101898">
    <property type="entry name" value="NHL repeat"/>
    <property type="match status" value="1"/>
</dbReference>
<evidence type="ECO:0000313" key="4">
    <source>
        <dbReference type="Proteomes" id="UP000050501"/>
    </source>
</evidence>
<dbReference type="SUPFAM" id="SSF50998">
    <property type="entry name" value="Quinoprotein alcohol dehydrogenase-like"/>
    <property type="match status" value="1"/>
</dbReference>
<protein>
    <submittedName>
        <fullName evidence="2">Protein containing FOG: WD40 repeat</fullName>
    </submittedName>
</protein>
<dbReference type="EMBL" id="LGCM01000019">
    <property type="protein sequence ID" value="KPL87464.1"/>
    <property type="molecule type" value="Genomic_DNA"/>
</dbReference>
<dbReference type="InterPro" id="IPR011047">
    <property type="entry name" value="Quinoprotein_ADH-like_sf"/>
</dbReference>
<dbReference type="PANTHER" id="PTHR19879:SF9">
    <property type="entry name" value="TRANSCRIPTION INITIATION FACTOR TFIID SUBUNIT 5"/>
    <property type="match status" value="1"/>
</dbReference>
<name>A0A0M8JSE6_9CHLR</name>
<organism evidence="2">
    <name type="scientific">Levilinea saccharolytica</name>
    <dbReference type="NCBI Taxonomy" id="229921"/>
    <lineage>
        <taxon>Bacteria</taxon>
        <taxon>Bacillati</taxon>
        <taxon>Chloroflexota</taxon>
        <taxon>Anaerolineae</taxon>
        <taxon>Anaerolineales</taxon>
        <taxon>Anaerolineaceae</taxon>
        <taxon>Levilinea</taxon>
    </lineage>
</organism>
<proteinExistence type="predicted"/>
<reference evidence="3 4" key="2">
    <citation type="submission" date="2015-07" db="EMBL/GenBank/DDBJ databases">
        <title>Genome sequence of Levilinea saccharolytica DSM 16555.</title>
        <authorList>
            <person name="Hemp J."/>
            <person name="Ward L.M."/>
            <person name="Pace L.A."/>
            <person name="Fischer W.W."/>
        </authorList>
    </citation>
    <scope>NUCLEOTIDE SEQUENCE [LARGE SCALE GENOMIC DNA]</scope>
    <source>
        <strain evidence="3 4">KIBI-1</strain>
    </source>
</reference>
<dbReference type="InterPro" id="IPR015943">
    <property type="entry name" value="WD40/YVTN_repeat-like_dom_sf"/>
</dbReference>
<keyword evidence="4" id="KW-1185">Reference proteome</keyword>
<dbReference type="Pfam" id="PF00400">
    <property type="entry name" value="WD40"/>
    <property type="match status" value="4"/>
</dbReference>
<accession>A0A0M8JSE6</accession>
<dbReference type="PANTHER" id="PTHR19879">
    <property type="entry name" value="TRANSCRIPTION INITIATION FACTOR TFIID"/>
    <property type="match status" value="1"/>
</dbReference>
<evidence type="ECO:0000313" key="3">
    <source>
        <dbReference type="EMBL" id="KPL87464.1"/>
    </source>
</evidence>
<dbReference type="SMART" id="SM00320">
    <property type="entry name" value="WD40"/>
    <property type="match status" value="6"/>
</dbReference>
<evidence type="ECO:0000256" key="1">
    <source>
        <dbReference type="PROSITE-ProRule" id="PRU00221"/>
    </source>
</evidence>
<dbReference type="Gene3D" id="2.130.10.10">
    <property type="entry name" value="YVTN repeat-like/Quinoprotein amine dehydrogenase"/>
    <property type="match status" value="4"/>
</dbReference>
<sequence>MRARAVILTLLLAALLLSGCGSLDLPALLPSFTPQPSWTPLATWTPWPTPLPSATPSPSPTPFELARAGTPLPQPLSPLTAENAAELRLLAVYGRGLLLHAQWSGDGRSLWVGGTRGLARLDAASLTETLFLPAPPSAVLRAWAVSADGRWAAAGAQDGRVFLWDAQTGALTEEPLPGAGGSPVLTMAFSPDSNRLAAAAWDRRVNWWALDTRAGRSLRSRAPLRALGFTPDGAQLLGWAAAGQPEVWELPAGRRLDDFYIGLTTGGGSARGLAFSADGSTLAANQSSRLRVFRSDDRTTRATLSAFRGPLLAAALSADGSRAATLEETAVRVWETDSRALVQEFPAPPGAQVGWRLAFAPDGGRLLLVGDGLWVFTLGSQEPALRWEGTAWARAQRLWTAPLPAQGLRVAQLDGWESLWRLGQGQADAPAQLVVGPYGALALSSNGDWRAVSRADGKVMVYAAGEITPTWSLSGHLQTPLALAFSADGNWLASGSREGALRLWDLQTGKAALKLELKEDVQYLAFNPAGDALAVGLRESTRLLELTAGDVLATYPGTAPVFAPDGQQLALALPDSSLRLVSLRGGQTVTLDAAGRAAAFSPDGALLAVSGAALSLWDTHSGEQVTAIENPAPFAPPQFSADGELLLISDWDGVVYLWGVW</sequence>
<dbReference type="AlphaFoldDB" id="A0A0M8JSE6"/>
<reference evidence="2" key="1">
    <citation type="journal article" date="2015" name="Genome Announc.">
        <title>Draft Genome Sequences of Anaerolinea thermolimosa IMO-1, Bellilinea caldifistulae GOMI-1, Leptolinea tardivitalis YMTK-2, Levilinea saccharolytica KIBI-1, Longilinea arvoryzae KOME-1, Previously Described as Members of the Class Anaerolineae (Chloroflexi).</title>
        <authorList>
            <person name="Matsuura N."/>
            <person name="Tourlousse M.D."/>
            <person name="Ohashi A."/>
            <person name="Hugenholtz P."/>
            <person name="Sekiguchi Y."/>
        </authorList>
    </citation>
    <scope>NUCLEOTIDE SEQUENCE</scope>
    <source>
        <strain evidence="2">KIBI-1</strain>
    </source>
</reference>
<keyword evidence="1" id="KW-0853">WD repeat</keyword>
<dbReference type="InterPro" id="IPR001680">
    <property type="entry name" value="WD40_rpt"/>
</dbReference>